<dbReference type="OrthoDB" id="8541087at2"/>
<dbReference type="PANTHER" id="PTHR14226">
    <property type="entry name" value="NEUROPATHY TARGET ESTERASE/SWISS CHEESE D.MELANOGASTER"/>
    <property type="match status" value="1"/>
</dbReference>
<evidence type="ECO:0000313" key="6">
    <source>
        <dbReference type="Proteomes" id="UP000255417"/>
    </source>
</evidence>
<dbReference type="Pfam" id="PF01734">
    <property type="entry name" value="Patatin"/>
    <property type="match status" value="1"/>
</dbReference>
<dbReference type="Proteomes" id="UP000255417">
    <property type="component" value="Unassembled WGS sequence"/>
</dbReference>
<gene>
    <name evidence="5" type="ORF">NCTC12872_01801</name>
</gene>
<protein>
    <submittedName>
        <fullName evidence="5">Patatin-like phospholipase</fullName>
    </submittedName>
</protein>
<dbReference type="InterPro" id="IPR050301">
    <property type="entry name" value="NTE"/>
</dbReference>
<dbReference type="SUPFAM" id="SSF52151">
    <property type="entry name" value="FabD/lysophospholipase-like"/>
    <property type="match status" value="1"/>
</dbReference>
<evidence type="ECO:0000313" key="5">
    <source>
        <dbReference type="EMBL" id="SUB59756.1"/>
    </source>
</evidence>
<keyword evidence="3" id="KW-0443">Lipid metabolism</keyword>
<keyword evidence="1" id="KW-0378">Hydrolase</keyword>
<accession>A0A379CDC8</accession>
<evidence type="ECO:0000256" key="3">
    <source>
        <dbReference type="ARBA" id="ARBA00023098"/>
    </source>
</evidence>
<reference evidence="5 6" key="1">
    <citation type="submission" date="2018-06" db="EMBL/GenBank/DDBJ databases">
        <authorList>
            <consortium name="Pathogen Informatics"/>
            <person name="Doyle S."/>
        </authorList>
    </citation>
    <scope>NUCLEOTIDE SEQUENCE [LARGE SCALE GENOMIC DNA]</scope>
    <source>
        <strain evidence="5 6">NCTC12872</strain>
    </source>
</reference>
<dbReference type="InterPro" id="IPR002641">
    <property type="entry name" value="PNPLA_dom"/>
</dbReference>
<dbReference type="RefSeq" id="WP_115316211.1">
    <property type="nucleotide sequence ID" value="NZ_LWIF01000001.1"/>
</dbReference>
<keyword evidence="2" id="KW-0442">Lipid degradation</keyword>
<dbReference type="GO" id="GO:0016042">
    <property type="term" value="P:lipid catabolic process"/>
    <property type="evidence" value="ECO:0007669"/>
    <property type="project" value="UniProtKB-KW"/>
</dbReference>
<name>A0A379CDC8_9PAST</name>
<organism evidence="5 6">
    <name type="scientific">Phocoenobacter uteri</name>
    <dbReference type="NCBI Taxonomy" id="146806"/>
    <lineage>
        <taxon>Bacteria</taxon>
        <taxon>Pseudomonadati</taxon>
        <taxon>Pseudomonadota</taxon>
        <taxon>Gammaproteobacteria</taxon>
        <taxon>Pasteurellales</taxon>
        <taxon>Pasteurellaceae</taxon>
        <taxon>Phocoenobacter</taxon>
    </lineage>
</organism>
<dbReference type="InterPro" id="IPR016035">
    <property type="entry name" value="Acyl_Trfase/lysoPLipase"/>
</dbReference>
<dbReference type="Gene3D" id="3.40.1090.10">
    <property type="entry name" value="Cytosolic phospholipase A2 catalytic domain"/>
    <property type="match status" value="1"/>
</dbReference>
<proteinExistence type="predicted"/>
<sequence length="442" mass="49463">MMKKGSLFTFFTTILFLSACSSIKYQPVETISRIDLARGYRLYNAVLENKKSENLIIMMFSGGGNRAASLGYGVLEEFAKTPINPTAKGNTLLENVDLVYGVSGGSVLAAYFSLEGKNVVPTFEKNFLKTNFQKQMMSKLFSTSSMSRLTSPQFGRGDLLEEQLNLALFKNKTFADLQYHRQGPFAVISATDMKAGQRINFTQEYFDLLCLNLEKVKIARAVAASSSVPLIFSPLTFNNNGGQCFYNTASQMMSVKGNLKGMERLKSQVDLYKHSDERPFIHLVDGGLTDNLGLRSLLDVYDMFGSKGVNGHLKQANLKNVIVINVNAQNQMVNEIDKSADIPSTSDIVNSIINVPIDNNTQNTLNSFKNLIEEWNTKQHEIKAYFISLNLKDLPPSQLRTEMLNIDTSLYLPKEDVNKLKQSARILLAQSKEYQKVLKILQ</sequence>
<dbReference type="AlphaFoldDB" id="A0A379CDC8"/>
<dbReference type="GO" id="GO:0016787">
    <property type="term" value="F:hydrolase activity"/>
    <property type="evidence" value="ECO:0007669"/>
    <property type="project" value="UniProtKB-KW"/>
</dbReference>
<feature type="domain" description="PNPLA" evidence="4">
    <location>
        <begin position="59"/>
        <end position="297"/>
    </location>
</feature>
<dbReference type="PROSITE" id="PS51257">
    <property type="entry name" value="PROKAR_LIPOPROTEIN"/>
    <property type="match status" value="1"/>
</dbReference>
<dbReference type="PANTHER" id="PTHR14226:SF78">
    <property type="entry name" value="SLR0060 PROTEIN"/>
    <property type="match status" value="1"/>
</dbReference>
<evidence type="ECO:0000259" key="4">
    <source>
        <dbReference type="Pfam" id="PF01734"/>
    </source>
</evidence>
<evidence type="ECO:0000256" key="1">
    <source>
        <dbReference type="ARBA" id="ARBA00022801"/>
    </source>
</evidence>
<keyword evidence="6" id="KW-1185">Reference proteome</keyword>
<evidence type="ECO:0000256" key="2">
    <source>
        <dbReference type="ARBA" id="ARBA00022963"/>
    </source>
</evidence>
<dbReference type="EMBL" id="UGTA01000001">
    <property type="protein sequence ID" value="SUB59756.1"/>
    <property type="molecule type" value="Genomic_DNA"/>
</dbReference>